<comment type="caution">
    <text evidence="4">The sequence shown here is derived from an EMBL/GenBank/DDBJ whole genome shotgun (WGS) entry which is preliminary data.</text>
</comment>
<organism evidence="4 5">
    <name type="scientific">Rhodofomes roseus</name>
    <dbReference type="NCBI Taxonomy" id="34475"/>
    <lineage>
        <taxon>Eukaryota</taxon>
        <taxon>Fungi</taxon>
        <taxon>Dikarya</taxon>
        <taxon>Basidiomycota</taxon>
        <taxon>Agaricomycotina</taxon>
        <taxon>Agaricomycetes</taxon>
        <taxon>Polyporales</taxon>
        <taxon>Rhodofomes</taxon>
    </lineage>
</organism>
<feature type="compositionally biased region" description="Acidic residues" evidence="2">
    <location>
        <begin position="379"/>
        <end position="402"/>
    </location>
</feature>
<proteinExistence type="predicted"/>
<evidence type="ECO:0000256" key="1">
    <source>
        <dbReference type="SAM" id="Coils"/>
    </source>
</evidence>
<reference evidence="4 5" key="1">
    <citation type="submission" date="2019-01" db="EMBL/GenBank/DDBJ databases">
        <title>Genome sequencing of the rare red list fungi Fomitopsis rosea.</title>
        <authorList>
            <person name="Buettner E."/>
            <person name="Kellner H."/>
        </authorList>
    </citation>
    <scope>NUCLEOTIDE SEQUENCE [LARGE SCALE GENOMIC DNA]</scope>
    <source>
        <strain evidence="4 5">DSM 105464</strain>
    </source>
</reference>
<evidence type="ECO:0000313" key="5">
    <source>
        <dbReference type="Proteomes" id="UP000298390"/>
    </source>
</evidence>
<feature type="region of interest" description="Disordered" evidence="2">
    <location>
        <begin position="287"/>
        <end position="314"/>
    </location>
</feature>
<feature type="region of interest" description="Disordered" evidence="2">
    <location>
        <begin position="376"/>
        <end position="402"/>
    </location>
</feature>
<dbReference type="AlphaFoldDB" id="A0A4Y9Z472"/>
<feature type="compositionally biased region" description="Polar residues" evidence="2">
    <location>
        <begin position="287"/>
        <end position="298"/>
    </location>
</feature>
<feature type="chain" id="PRO_5021295618" evidence="3">
    <location>
        <begin position="21"/>
        <end position="402"/>
    </location>
</feature>
<keyword evidence="3" id="KW-0732">Signal</keyword>
<evidence type="ECO:0000256" key="2">
    <source>
        <dbReference type="SAM" id="MobiDB-lite"/>
    </source>
</evidence>
<protein>
    <submittedName>
        <fullName evidence="4">Uncharacterized protein</fullName>
    </submittedName>
</protein>
<dbReference type="Proteomes" id="UP000298390">
    <property type="component" value="Unassembled WGS sequence"/>
</dbReference>
<accession>A0A4Y9Z472</accession>
<gene>
    <name evidence="4" type="ORF">EVJ58_g756</name>
</gene>
<sequence length="402" mass="42877">MVLLGVIVGGLRALSQLAHAYCPSDFGQSAVVFKVEDSLSGFDNTTSGLLGYSFIGHELVSDMMVFVIGGNIAPMSATEASDNLAFVNDTSSVHGYTVYGFTNLVLHLVNSDPDNNGTFEQLATTTDIIVAPKYELIPWEAPMCTVCPGQFMTKNLFNAPAPELVVYVPPNTCLLRDLHSLPASLDVAPRVLEAPRHTARLGALLLRLFRLSGALGTRKVSLTVGATAHLPGYGLYLLVVGAMLWSMLTTSWYNSGIGCGVPLAVLGVAQIGLDFFLPIAPTALNEPTTPTQVSASTKSRLDSHSDSEDLSALSDEELEREIAELMRAMAEHDANIEDLLQSGIARLDLQDAVLSQVEDGLANAEGIADDLLALTLPREDEEVEENGDGDGEDGEDGEGEER</sequence>
<name>A0A4Y9Z472_9APHY</name>
<feature type="coiled-coil region" evidence="1">
    <location>
        <begin position="315"/>
        <end position="342"/>
    </location>
</feature>
<evidence type="ECO:0000313" key="4">
    <source>
        <dbReference type="EMBL" id="TFY68880.1"/>
    </source>
</evidence>
<evidence type="ECO:0000256" key="3">
    <source>
        <dbReference type="SAM" id="SignalP"/>
    </source>
</evidence>
<keyword evidence="1" id="KW-0175">Coiled coil</keyword>
<dbReference type="EMBL" id="SEKV01000021">
    <property type="protein sequence ID" value="TFY68880.1"/>
    <property type="molecule type" value="Genomic_DNA"/>
</dbReference>
<feature type="signal peptide" evidence="3">
    <location>
        <begin position="1"/>
        <end position="20"/>
    </location>
</feature>